<dbReference type="Proteomes" id="UP001266305">
    <property type="component" value="Unassembled WGS sequence"/>
</dbReference>
<name>A0ABQ9TJQ4_SAGOE</name>
<feature type="compositionally biased region" description="Low complexity" evidence="1">
    <location>
        <begin position="69"/>
        <end position="86"/>
    </location>
</feature>
<evidence type="ECO:0000313" key="2">
    <source>
        <dbReference type="EMBL" id="KAK2084810.1"/>
    </source>
</evidence>
<reference evidence="2 3" key="1">
    <citation type="submission" date="2023-05" db="EMBL/GenBank/DDBJ databases">
        <title>B98-5 Cell Line De Novo Hybrid Assembly: An Optical Mapping Approach.</title>
        <authorList>
            <person name="Kananen K."/>
            <person name="Auerbach J.A."/>
            <person name="Kautto E."/>
            <person name="Blachly J.S."/>
        </authorList>
    </citation>
    <scope>NUCLEOTIDE SEQUENCE [LARGE SCALE GENOMIC DNA]</scope>
    <source>
        <strain evidence="2">B95-8</strain>
        <tissue evidence="2">Cell line</tissue>
    </source>
</reference>
<feature type="compositionally biased region" description="Low complexity" evidence="1">
    <location>
        <begin position="51"/>
        <end position="61"/>
    </location>
</feature>
<protein>
    <submittedName>
        <fullName evidence="2">Uncharacterized protein</fullName>
    </submittedName>
</protein>
<keyword evidence="3" id="KW-1185">Reference proteome</keyword>
<feature type="compositionally biased region" description="Basic and acidic residues" evidence="1">
    <location>
        <begin position="133"/>
        <end position="142"/>
    </location>
</feature>
<evidence type="ECO:0000256" key="1">
    <source>
        <dbReference type="SAM" id="MobiDB-lite"/>
    </source>
</evidence>
<feature type="compositionally biased region" description="Acidic residues" evidence="1">
    <location>
        <begin position="88"/>
        <end position="106"/>
    </location>
</feature>
<comment type="caution">
    <text evidence="2">The sequence shown here is derived from an EMBL/GenBank/DDBJ whole genome shotgun (WGS) entry which is preliminary data.</text>
</comment>
<gene>
    <name evidence="2" type="ORF">P7K49_037843</name>
</gene>
<accession>A0ABQ9TJQ4</accession>
<organism evidence="2 3">
    <name type="scientific">Saguinus oedipus</name>
    <name type="common">Cotton-top tamarin</name>
    <name type="synonym">Oedipomidas oedipus</name>
    <dbReference type="NCBI Taxonomy" id="9490"/>
    <lineage>
        <taxon>Eukaryota</taxon>
        <taxon>Metazoa</taxon>
        <taxon>Chordata</taxon>
        <taxon>Craniata</taxon>
        <taxon>Vertebrata</taxon>
        <taxon>Euteleostomi</taxon>
        <taxon>Mammalia</taxon>
        <taxon>Eutheria</taxon>
        <taxon>Euarchontoglires</taxon>
        <taxon>Primates</taxon>
        <taxon>Haplorrhini</taxon>
        <taxon>Platyrrhini</taxon>
        <taxon>Cebidae</taxon>
        <taxon>Callitrichinae</taxon>
        <taxon>Saguinus</taxon>
    </lineage>
</organism>
<sequence>MSPLQRGASRGRFLLPLPRLELLPPTPALGLAAQLCRDRPVDTAPPPLPDTAGATNTGRTGPPRPPEPAAWAAPPDTGAAAEAATEGGDGEEDKDEEAEVTEEAAEEPGLVPAEPDPAWRLPDIVTPSPPAGRSEERDRDLDPPPPPLPSAPVHLKDARRAGRWG</sequence>
<feature type="region of interest" description="Disordered" evidence="1">
    <location>
        <begin position="35"/>
        <end position="165"/>
    </location>
</feature>
<dbReference type="EMBL" id="JASSZA010000022">
    <property type="protein sequence ID" value="KAK2084810.1"/>
    <property type="molecule type" value="Genomic_DNA"/>
</dbReference>
<proteinExistence type="predicted"/>
<evidence type="ECO:0000313" key="3">
    <source>
        <dbReference type="Proteomes" id="UP001266305"/>
    </source>
</evidence>
<feature type="compositionally biased region" description="Basic and acidic residues" evidence="1">
    <location>
        <begin position="154"/>
        <end position="165"/>
    </location>
</feature>